<sequence length="180" mass="19409">MFFRLSLSALALVIAGFATPSWAGQKDKIFFESVEGSWRGPGEIVAGKYKGTKFVCKFKGAPSAEHAVGVAMDGHCRVGIFSQKMSAFIGGKRGKYSGRFQDGAKGDGLDIISGQINGNKIVVGLNRKKLDGAMVAHLEEPNVMNVTISVKVRERLIPVIGMTLSRERRVGASNAQDHLR</sequence>
<feature type="chain" id="PRO_5046468693" evidence="1">
    <location>
        <begin position="24"/>
        <end position="180"/>
    </location>
</feature>
<keyword evidence="3" id="KW-1185">Reference proteome</keyword>
<proteinExistence type="predicted"/>
<comment type="caution">
    <text evidence="2">The sequence shown here is derived from an EMBL/GenBank/DDBJ whole genome shotgun (WGS) entry which is preliminary data.</text>
</comment>
<evidence type="ECO:0000256" key="1">
    <source>
        <dbReference type="SAM" id="SignalP"/>
    </source>
</evidence>
<gene>
    <name evidence="2" type="ORF">OOZ53_23050</name>
</gene>
<accession>A0ABT4VU64</accession>
<feature type="signal peptide" evidence="1">
    <location>
        <begin position="1"/>
        <end position="23"/>
    </location>
</feature>
<reference evidence="2" key="1">
    <citation type="submission" date="2022-11" db="EMBL/GenBank/DDBJ databases">
        <title>Hoeflea poritis sp. nov., isolated from scleractinian coral Porites lutea.</title>
        <authorList>
            <person name="Zhang G."/>
            <person name="Wei Q."/>
            <person name="Cai L."/>
        </authorList>
    </citation>
    <scope>NUCLEOTIDE SEQUENCE</scope>
    <source>
        <strain evidence="2">E7-10</strain>
    </source>
</reference>
<dbReference type="EMBL" id="JAPJZH010000020">
    <property type="protein sequence ID" value="MDA4848254.1"/>
    <property type="molecule type" value="Genomic_DNA"/>
</dbReference>
<evidence type="ECO:0000313" key="2">
    <source>
        <dbReference type="EMBL" id="MDA4848254.1"/>
    </source>
</evidence>
<evidence type="ECO:0000313" key="3">
    <source>
        <dbReference type="Proteomes" id="UP001148313"/>
    </source>
</evidence>
<dbReference type="Proteomes" id="UP001148313">
    <property type="component" value="Unassembled WGS sequence"/>
</dbReference>
<keyword evidence="1" id="KW-0732">Signal</keyword>
<name>A0ABT4VU64_9HYPH</name>
<organism evidence="2 3">
    <name type="scientific">Hoeflea poritis</name>
    <dbReference type="NCBI Taxonomy" id="2993659"/>
    <lineage>
        <taxon>Bacteria</taxon>
        <taxon>Pseudomonadati</taxon>
        <taxon>Pseudomonadota</taxon>
        <taxon>Alphaproteobacteria</taxon>
        <taxon>Hyphomicrobiales</taxon>
        <taxon>Rhizobiaceae</taxon>
        <taxon>Hoeflea</taxon>
    </lineage>
</organism>
<protein>
    <submittedName>
        <fullName evidence="2">Uncharacterized protein</fullName>
    </submittedName>
</protein>
<dbReference type="RefSeq" id="WP_271092109.1">
    <property type="nucleotide sequence ID" value="NZ_JAPJZH010000020.1"/>
</dbReference>